<gene>
    <name evidence="2" type="ORF">ABGN05_28855</name>
</gene>
<comment type="caution">
    <text evidence="2">The sequence shown here is derived from an EMBL/GenBank/DDBJ whole genome shotgun (WGS) entry which is preliminary data.</text>
</comment>
<dbReference type="RefSeq" id="WP_367957517.1">
    <property type="nucleotide sequence ID" value="NZ_JBDPGJ010000011.1"/>
</dbReference>
<accession>A0ABV3SVT6</accession>
<organism evidence="2 3">
    <name type="scientific">Aquibium pacificus</name>
    <dbReference type="NCBI Taxonomy" id="3153579"/>
    <lineage>
        <taxon>Bacteria</taxon>
        <taxon>Pseudomonadati</taxon>
        <taxon>Pseudomonadota</taxon>
        <taxon>Alphaproteobacteria</taxon>
        <taxon>Hyphomicrobiales</taxon>
        <taxon>Phyllobacteriaceae</taxon>
        <taxon>Aquibium</taxon>
    </lineage>
</organism>
<protein>
    <submittedName>
        <fullName evidence="2">Uncharacterized protein</fullName>
    </submittedName>
</protein>
<evidence type="ECO:0000313" key="2">
    <source>
        <dbReference type="EMBL" id="MEX0409655.1"/>
    </source>
</evidence>
<dbReference type="Proteomes" id="UP001556692">
    <property type="component" value="Unassembled WGS sequence"/>
</dbReference>
<sequence>MHCDTTIDELLSEPIIRKLMARDGIKAEDIRSLLDEAQARANTTPPGGTIILPRPAGPAMEVVG</sequence>
<evidence type="ECO:0000313" key="3">
    <source>
        <dbReference type="Proteomes" id="UP001556692"/>
    </source>
</evidence>
<dbReference type="EMBL" id="JBDPGJ010000011">
    <property type="protein sequence ID" value="MEX0409655.1"/>
    <property type="molecule type" value="Genomic_DNA"/>
</dbReference>
<proteinExistence type="predicted"/>
<reference evidence="2 3" key="1">
    <citation type="submission" date="2024-05" db="EMBL/GenBank/DDBJ databases">
        <authorList>
            <person name="Jiang F."/>
        </authorList>
    </citation>
    <scope>NUCLEOTIDE SEQUENCE [LARGE SCALE GENOMIC DNA]</scope>
    <source>
        <strain evidence="2 3">LZ166</strain>
    </source>
</reference>
<keyword evidence="3" id="KW-1185">Reference proteome</keyword>
<evidence type="ECO:0000256" key="1">
    <source>
        <dbReference type="SAM" id="MobiDB-lite"/>
    </source>
</evidence>
<feature type="region of interest" description="Disordered" evidence="1">
    <location>
        <begin position="40"/>
        <end position="64"/>
    </location>
</feature>
<name>A0ABV3SVT6_9HYPH</name>